<reference evidence="2" key="1">
    <citation type="submission" date="2014-09" db="EMBL/GenBank/DDBJ databases">
        <authorList>
            <person name="Magalhaes I.L.F."/>
            <person name="Oliveira U."/>
            <person name="Santos F.R."/>
            <person name="Vidigal T.H.D.A."/>
            <person name="Brescovit A.D."/>
            <person name="Santos A.J."/>
        </authorList>
    </citation>
    <scope>NUCLEOTIDE SEQUENCE</scope>
    <source>
        <tissue evidence="2">Shoot tissue taken approximately 20 cm above the soil surface</tissue>
    </source>
</reference>
<evidence type="ECO:0000313" key="2">
    <source>
        <dbReference type="EMBL" id="JAE15569.1"/>
    </source>
</evidence>
<dbReference type="AlphaFoldDB" id="A0A0A9FWF4"/>
<reference evidence="2" key="2">
    <citation type="journal article" date="2015" name="Data Brief">
        <title>Shoot transcriptome of the giant reed, Arundo donax.</title>
        <authorList>
            <person name="Barrero R.A."/>
            <person name="Guerrero F.D."/>
            <person name="Moolhuijzen P."/>
            <person name="Goolsby J.A."/>
            <person name="Tidwell J."/>
            <person name="Bellgard S.E."/>
            <person name="Bellgard M.I."/>
        </authorList>
    </citation>
    <scope>NUCLEOTIDE SEQUENCE</scope>
    <source>
        <tissue evidence="2">Shoot tissue taken approximately 20 cm above the soil surface</tissue>
    </source>
</reference>
<evidence type="ECO:0000256" key="1">
    <source>
        <dbReference type="SAM" id="MobiDB-lite"/>
    </source>
</evidence>
<proteinExistence type="predicted"/>
<name>A0A0A9FWF4_ARUDO</name>
<accession>A0A0A9FWF4</accession>
<protein>
    <submittedName>
        <fullName evidence="2">Uncharacterized protein</fullName>
    </submittedName>
</protein>
<organism evidence="2">
    <name type="scientific">Arundo donax</name>
    <name type="common">Giant reed</name>
    <name type="synonym">Donax arundinaceus</name>
    <dbReference type="NCBI Taxonomy" id="35708"/>
    <lineage>
        <taxon>Eukaryota</taxon>
        <taxon>Viridiplantae</taxon>
        <taxon>Streptophyta</taxon>
        <taxon>Embryophyta</taxon>
        <taxon>Tracheophyta</taxon>
        <taxon>Spermatophyta</taxon>
        <taxon>Magnoliopsida</taxon>
        <taxon>Liliopsida</taxon>
        <taxon>Poales</taxon>
        <taxon>Poaceae</taxon>
        <taxon>PACMAD clade</taxon>
        <taxon>Arundinoideae</taxon>
        <taxon>Arundineae</taxon>
        <taxon>Arundo</taxon>
    </lineage>
</organism>
<sequence>MHTQTGGKKLEHLQFTPSTKNS</sequence>
<dbReference type="EMBL" id="GBRH01182327">
    <property type="protein sequence ID" value="JAE15569.1"/>
    <property type="molecule type" value="Transcribed_RNA"/>
</dbReference>
<feature type="region of interest" description="Disordered" evidence="1">
    <location>
        <begin position="1"/>
        <end position="22"/>
    </location>
</feature>